<keyword evidence="14" id="KW-1185">Reference proteome</keyword>
<comment type="subcellular location">
    <subcellularLocation>
        <location evidence="2">Cytoplasm</location>
    </subcellularLocation>
    <subcellularLocation>
        <location evidence="1">Membrane</location>
    </subcellularLocation>
</comment>
<dbReference type="GO" id="GO:0048699">
    <property type="term" value="P:generation of neurons"/>
    <property type="evidence" value="ECO:0007669"/>
    <property type="project" value="UniProtKB-ARBA"/>
</dbReference>
<dbReference type="SMART" id="SM00021">
    <property type="entry name" value="DAX"/>
    <property type="match status" value="1"/>
</dbReference>
<feature type="domain" description="PDZ" evidence="10">
    <location>
        <begin position="211"/>
        <end position="284"/>
    </location>
</feature>
<evidence type="ECO:0000259" key="10">
    <source>
        <dbReference type="PROSITE" id="PS50106"/>
    </source>
</evidence>
<dbReference type="GO" id="GO:0016020">
    <property type="term" value="C:membrane"/>
    <property type="evidence" value="ECO:0007669"/>
    <property type="project" value="UniProtKB-SubCell"/>
</dbReference>
<proteinExistence type="inferred from homology"/>
<feature type="compositionally biased region" description="Low complexity" evidence="9">
    <location>
        <begin position="557"/>
        <end position="568"/>
    </location>
</feature>
<protein>
    <submittedName>
        <fullName evidence="13">Uncharacterized protein</fullName>
    </submittedName>
</protein>
<reference evidence="13" key="1">
    <citation type="submission" date="2020-09" db="EMBL/GenBank/DDBJ databases">
        <authorList>
            <person name="Kikuchi T."/>
        </authorList>
    </citation>
    <scope>NUCLEOTIDE SEQUENCE</scope>
    <source>
        <strain evidence="13">SH1</strain>
    </source>
</reference>
<evidence type="ECO:0000256" key="5">
    <source>
        <dbReference type="ARBA" id="ARBA00022490"/>
    </source>
</evidence>
<dbReference type="Proteomes" id="UP000614601">
    <property type="component" value="Unassembled WGS sequence"/>
</dbReference>
<feature type="region of interest" description="Disordered" evidence="9">
    <location>
        <begin position="554"/>
        <end position="612"/>
    </location>
</feature>
<dbReference type="InterPro" id="IPR000591">
    <property type="entry name" value="DEP_dom"/>
</dbReference>
<dbReference type="SMART" id="SM00049">
    <property type="entry name" value="DEP"/>
    <property type="match status" value="1"/>
</dbReference>
<dbReference type="GO" id="GO:0048730">
    <property type="term" value="P:epidermis morphogenesis"/>
    <property type="evidence" value="ECO:0007669"/>
    <property type="project" value="UniProtKB-ARBA"/>
</dbReference>
<dbReference type="InterPro" id="IPR036390">
    <property type="entry name" value="WH_DNA-bd_sf"/>
</dbReference>
<dbReference type="GO" id="GO:0035556">
    <property type="term" value="P:intracellular signal transduction"/>
    <property type="evidence" value="ECO:0007669"/>
    <property type="project" value="InterPro"/>
</dbReference>
<feature type="domain" description="DEP" evidence="11">
    <location>
        <begin position="421"/>
        <end position="495"/>
    </location>
</feature>
<dbReference type="PROSITE" id="PS50841">
    <property type="entry name" value="DIX"/>
    <property type="match status" value="1"/>
</dbReference>
<dbReference type="Gene3D" id="1.10.10.10">
    <property type="entry name" value="Winged helix-like DNA-binding domain superfamily/Winged helix DNA-binding domain"/>
    <property type="match status" value="1"/>
</dbReference>
<name>A0A811K4U9_9BILA</name>
<organism evidence="13 14">
    <name type="scientific">Bursaphelenchus okinawaensis</name>
    <dbReference type="NCBI Taxonomy" id="465554"/>
    <lineage>
        <taxon>Eukaryota</taxon>
        <taxon>Metazoa</taxon>
        <taxon>Ecdysozoa</taxon>
        <taxon>Nematoda</taxon>
        <taxon>Chromadorea</taxon>
        <taxon>Rhabditida</taxon>
        <taxon>Tylenchina</taxon>
        <taxon>Tylenchomorpha</taxon>
        <taxon>Aphelenchoidea</taxon>
        <taxon>Aphelenchoididae</taxon>
        <taxon>Bursaphelenchus</taxon>
    </lineage>
</organism>
<evidence type="ECO:0000256" key="3">
    <source>
        <dbReference type="ARBA" id="ARBA00008735"/>
    </source>
</evidence>
<dbReference type="InterPro" id="IPR036034">
    <property type="entry name" value="PDZ_sf"/>
</dbReference>
<dbReference type="OrthoDB" id="10031689at2759"/>
<gene>
    <name evidence="13" type="ORF">BOKJ2_LOCUS3194</name>
</gene>
<dbReference type="EMBL" id="CAJFCW020000002">
    <property type="protein sequence ID" value="CAG9091362.1"/>
    <property type="molecule type" value="Genomic_DNA"/>
</dbReference>
<evidence type="ECO:0000313" key="14">
    <source>
        <dbReference type="Proteomes" id="UP000614601"/>
    </source>
</evidence>
<dbReference type="InterPro" id="IPR038207">
    <property type="entry name" value="DIX_dom_sf"/>
</dbReference>
<dbReference type="PROSITE" id="PS50186">
    <property type="entry name" value="DEP"/>
    <property type="match status" value="1"/>
</dbReference>
<sequence>MASTKVYSYLDDDSTPFLTSVPVSADQITLGDFKKAMPKRNLTYSQKVFDESVKKHVKRTLHDDSEPLQTNENGVIELFLTSNGPLAPVKNGRRYNNLPPHLAAYGVGDLDVCGGQRVSMVTAEPSISGAGSYLSKRAGEQLASIDNTSASEDPYVFEQSSCADQSSDYLRVMNTADYTRRRKKRERYRKPYVPSTISSASGMSSVPQVTEIMLDMREHPLGIDIGMCDGAVLITTIAKNSAADRCGALGVGDQIVQVDNTSFEELTDEQVVSLLRKVSNQKRMVRIVVARYKRDSDQRSDALSALCETAEIDVSLWVEATKQAGQDLPFDDYHPNPNASAHVNEAADETSDEERAAYDDRRNGIGAHFVPQVKLMRAIQQRDINGVNGQPQDLPNDENERQIRLSSSDPMEIIIRQMARLDSGLKVKDRKWLKIPIPMSFIGHELVNWLLENVDGLDNRKQARNFAKQLLEKGFIKHAVNMNSFSEKCYYKFQEKICEERLLMEQQAKMNTVDSPTEITYMSGPSSPHQPHRQILNNYHSGPLDVLQQRQINFSGTQPPSTTSPQPSNELKIPTQPPAPFNITPQLDPSSTYHQHDHGRPLQMGIQPHSSATVSSRLRNQLGYLRRSETVIYFVFLKIVTLNISN</sequence>
<evidence type="ECO:0000256" key="8">
    <source>
        <dbReference type="PROSITE-ProRule" id="PRU00069"/>
    </source>
</evidence>
<dbReference type="InterPro" id="IPR015506">
    <property type="entry name" value="Dsh/Dvl-rel"/>
</dbReference>
<dbReference type="PANTHER" id="PTHR10878:SF24">
    <property type="entry name" value="SEGMENT POLARITY PROTEIN DISHEVELLED HOMOLOG MIG-5"/>
    <property type="match status" value="1"/>
</dbReference>
<keyword evidence="7" id="KW-0472">Membrane</keyword>
<evidence type="ECO:0000259" key="12">
    <source>
        <dbReference type="PROSITE" id="PS50841"/>
    </source>
</evidence>
<dbReference type="SUPFAM" id="SSF50156">
    <property type="entry name" value="PDZ domain-like"/>
    <property type="match status" value="1"/>
</dbReference>
<dbReference type="GO" id="GO:0035591">
    <property type="term" value="F:signaling adaptor activity"/>
    <property type="evidence" value="ECO:0007669"/>
    <property type="project" value="UniProtKB-ARBA"/>
</dbReference>
<dbReference type="GO" id="GO:0048468">
    <property type="term" value="P:cell development"/>
    <property type="evidence" value="ECO:0007669"/>
    <property type="project" value="UniProtKB-ARBA"/>
</dbReference>
<dbReference type="Gene3D" id="2.40.240.130">
    <property type="match status" value="1"/>
</dbReference>
<dbReference type="GO" id="GO:0005938">
    <property type="term" value="C:cell cortex"/>
    <property type="evidence" value="ECO:0007669"/>
    <property type="project" value="UniProtKB-ARBA"/>
</dbReference>
<dbReference type="Gene3D" id="2.30.42.10">
    <property type="match status" value="1"/>
</dbReference>
<dbReference type="InterPro" id="IPR001478">
    <property type="entry name" value="PDZ"/>
</dbReference>
<keyword evidence="4" id="KW-0217">Developmental protein</keyword>
<dbReference type="SUPFAM" id="SSF54236">
    <property type="entry name" value="Ubiquitin-like"/>
    <property type="match status" value="1"/>
</dbReference>
<evidence type="ECO:0000313" key="13">
    <source>
        <dbReference type="EMBL" id="CAD5210438.1"/>
    </source>
</evidence>
<dbReference type="GO" id="GO:0000132">
    <property type="term" value="P:establishment of mitotic spindle orientation"/>
    <property type="evidence" value="ECO:0007669"/>
    <property type="project" value="UniProtKB-ARBA"/>
</dbReference>
<dbReference type="GO" id="GO:0016477">
    <property type="term" value="P:cell migration"/>
    <property type="evidence" value="ECO:0007669"/>
    <property type="project" value="UniProtKB-ARBA"/>
</dbReference>
<dbReference type="GO" id="GO:0048598">
    <property type="term" value="P:embryonic morphogenesis"/>
    <property type="evidence" value="ECO:0007669"/>
    <property type="project" value="UniProtKB-ARBA"/>
</dbReference>
<dbReference type="CDD" id="cd00136">
    <property type="entry name" value="PDZ_canonical"/>
    <property type="match status" value="1"/>
</dbReference>
<dbReference type="AlphaFoldDB" id="A0A811K4U9"/>
<dbReference type="PANTHER" id="PTHR10878">
    <property type="entry name" value="SEGMENT POLARITY PROTEIN DISHEVELLED"/>
    <property type="match status" value="1"/>
</dbReference>
<evidence type="ECO:0000256" key="9">
    <source>
        <dbReference type="SAM" id="MobiDB-lite"/>
    </source>
</evidence>
<dbReference type="Pfam" id="PF00595">
    <property type="entry name" value="PDZ"/>
    <property type="match status" value="1"/>
</dbReference>
<evidence type="ECO:0000256" key="7">
    <source>
        <dbReference type="ARBA" id="ARBA00023136"/>
    </source>
</evidence>
<dbReference type="GO" id="GO:0005829">
    <property type="term" value="C:cytosol"/>
    <property type="evidence" value="ECO:0007669"/>
    <property type="project" value="TreeGrafter"/>
</dbReference>
<dbReference type="GO" id="GO:0060070">
    <property type="term" value="P:canonical Wnt signaling pathway"/>
    <property type="evidence" value="ECO:0007669"/>
    <property type="project" value="TreeGrafter"/>
</dbReference>
<dbReference type="Pfam" id="PF00778">
    <property type="entry name" value="DIX"/>
    <property type="match status" value="1"/>
</dbReference>
<dbReference type="CDD" id="cd04438">
    <property type="entry name" value="DEP_dishevelled"/>
    <property type="match status" value="1"/>
</dbReference>
<evidence type="ECO:0000256" key="1">
    <source>
        <dbReference type="ARBA" id="ARBA00004370"/>
    </source>
</evidence>
<dbReference type="InterPro" id="IPR036388">
    <property type="entry name" value="WH-like_DNA-bd_sf"/>
</dbReference>
<dbReference type="InterPro" id="IPR029071">
    <property type="entry name" value="Ubiquitin-like_domsf"/>
</dbReference>
<dbReference type="InterPro" id="IPR001158">
    <property type="entry name" value="DIX"/>
</dbReference>
<dbReference type="SMART" id="SM00228">
    <property type="entry name" value="PDZ"/>
    <property type="match status" value="1"/>
</dbReference>
<evidence type="ECO:0000259" key="11">
    <source>
        <dbReference type="PROSITE" id="PS50186"/>
    </source>
</evidence>
<accession>A0A811K4U9</accession>
<comment type="caution">
    <text evidence="13">The sequence shown here is derived from an EMBL/GenBank/DDBJ whole genome shotgun (WGS) entry which is preliminary data.</text>
</comment>
<dbReference type="PROSITE" id="PS50106">
    <property type="entry name" value="PDZ"/>
    <property type="match status" value="1"/>
</dbReference>
<dbReference type="GO" id="GO:0005109">
    <property type="term" value="F:frizzled binding"/>
    <property type="evidence" value="ECO:0007669"/>
    <property type="project" value="TreeGrafter"/>
</dbReference>
<dbReference type="Pfam" id="PF00610">
    <property type="entry name" value="DEP"/>
    <property type="match status" value="1"/>
</dbReference>
<evidence type="ECO:0000256" key="4">
    <source>
        <dbReference type="ARBA" id="ARBA00022473"/>
    </source>
</evidence>
<evidence type="ECO:0000256" key="6">
    <source>
        <dbReference type="ARBA" id="ARBA00022687"/>
    </source>
</evidence>
<keyword evidence="5" id="KW-0963">Cytoplasm</keyword>
<dbReference type="GO" id="GO:0003002">
    <property type="term" value="P:regionalization"/>
    <property type="evidence" value="ECO:0007669"/>
    <property type="project" value="UniProtKB-ARBA"/>
</dbReference>
<feature type="domain" description="DIX" evidence="12">
    <location>
        <begin position="1"/>
        <end position="83"/>
    </location>
</feature>
<feature type="compositionally biased region" description="Polar residues" evidence="9">
    <location>
        <begin position="583"/>
        <end position="593"/>
    </location>
</feature>
<dbReference type="FunFam" id="1.10.10.10:FF:000400">
    <property type="entry name" value="DiSHevelled related"/>
    <property type="match status" value="1"/>
</dbReference>
<dbReference type="GO" id="GO:0048646">
    <property type="term" value="P:anatomical structure formation involved in morphogenesis"/>
    <property type="evidence" value="ECO:0007669"/>
    <property type="project" value="UniProtKB-ARBA"/>
</dbReference>
<dbReference type="SUPFAM" id="SSF46785">
    <property type="entry name" value="Winged helix' DNA-binding domain"/>
    <property type="match status" value="1"/>
</dbReference>
<dbReference type="Proteomes" id="UP000783686">
    <property type="component" value="Unassembled WGS sequence"/>
</dbReference>
<dbReference type="EMBL" id="CAJFDH010000002">
    <property type="protein sequence ID" value="CAD5210438.1"/>
    <property type="molecule type" value="Genomic_DNA"/>
</dbReference>
<comment type="similarity">
    <text evidence="3">Belongs to the DSH family.</text>
</comment>
<dbReference type="GO" id="GO:0009887">
    <property type="term" value="P:animal organ morphogenesis"/>
    <property type="evidence" value="ECO:0007669"/>
    <property type="project" value="UniProtKB-ARBA"/>
</dbReference>
<keyword evidence="6 8" id="KW-0879">Wnt signaling pathway</keyword>
<evidence type="ECO:0000256" key="2">
    <source>
        <dbReference type="ARBA" id="ARBA00004496"/>
    </source>
</evidence>